<dbReference type="Proteomes" id="UP000692896">
    <property type="component" value="Unassembled WGS sequence"/>
</dbReference>
<dbReference type="AlphaFoldDB" id="A0A944HFA1"/>
<evidence type="ECO:0000256" key="1">
    <source>
        <dbReference type="SAM" id="Phobius"/>
    </source>
</evidence>
<evidence type="ECO:0000313" key="2">
    <source>
        <dbReference type="EMBL" id="MBT2331482.1"/>
    </source>
</evidence>
<keyword evidence="1" id="KW-0812">Transmembrane</keyword>
<organism evidence="2 3">
    <name type="scientific">Pseudomonas fluorescens</name>
    <dbReference type="NCBI Taxonomy" id="294"/>
    <lineage>
        <taxon>Bacteria</taxon>
        <taxon>Pseudomonadati</taxon>
        <taxon>Pseudomonadota</taxon>
        <taxon>Gammaproteobacteria</taxon>
        <taxon>Pseudomonadales</taxon>
        <taxon>Pseudomonadaceae</taxon>
        <taxon>Pseudomonas</taxon>
    </lineage>
</organism>
<protein>
    <submittedName>
        <fullName evidence="2">Uncharacterized protein</fullName>
    </submittedName>
</protein>
<accession>A0A944HFA1</accession>
<keyword evidence="1" id="KW-1133">Transmembrane helix</keyword>
<comment type="caution">
    <text evidence="2">The sequence shown here is derived from an EMBL/GenBank/DDBJ whole genome shotgun (WGS) entry which is preliminary data.</text>
</comment>
<reference evidence="2" key="1">
    <citation type="submission" date="2021-03" db="EMBL/GenBank/DDBJ databases">
        <title>Genomic analysis provides insights into the functional capacity of soil bacteria communities inhabiting an altitudinal gradient in the Atacama Desert.</title>
        <authorList>
            <person name="Gonzalez M."/>
            <person name="Maldonado J."/>
            <person name="Maza F."/>
            <person name="Hodar C."/>
            <person name="Cortes M."/>
            <person name="Palma R."/>
            <person name="Andreani C."/>
            <person name="Gaete A."/>
            <person name="Vasquez-Dean J."/>
            <person name="Acuna V."/>
            <person name="Aguado M."/>
            <person name="Mandakovic D."/>
            <person name="Latorre M."/>
            <person name="Orellana A."/>
            <person name="Gutierrez R."/>
            <person name="Montecino M."/>
            <person name="Allende M."/>
            <person name="Maass A."/>
            <person name="Cambiazo V."/>
        </authorList>
    </citation>
    <scope>NUCLEOTIDE SEQUENCE</scope>
    <source>
        <strain evidence="2">ISL-25</strain>
    </source>
</reference>
<name>A0A944HFA1_PSEFL</name>
<sequence length="70" mass="6894">MASTILSSARHGAYIAIGLYVAMVLVVSLGAQYQGSAETSLQAARPSVHYGPPVAGAALEHGAAKGAVGA</sequence>
<proteinExistence type="predicted"/>
<dbReference type="EMBL" id="JAGGOB010000051">
    <property type="protein sequence ID" value="MBT2331482.1"/>
    <property type="molecule type" value="Genomic_DNA"/>
</dbReference>
<gene>
    <name evidence="2" type="ORF">J7E47_22455</name>
</gene>
<keyword evidence="1" id="KW-0472">Membrane</keyword>
<evidence type="ECO:0000313" key="3">
    <source>
        <dbReference type="Proteomes" id="UP000692896"/>
    </source>
</evidence>
<dbReference type="RefSeq" id="WP_214912433.1">
    <property type="nucleotide sequence ID" value="NZ_JAGGNX010000009.1"/>
</dbReference>
<feature type="transmembrane region" description="Helical" evidence="1">
    <location>
        <begin position="12"/>
        <end position="31"/>
    </location>
</feature>